<accession>A0A5B7D112</accession>
<evidence type="ECO:0000313" key="2">
    <source>
        <dbReference type="EMBL" id="MPC14176.1"/>
    </source>
</evidence>
<dbReference type="AlphaFoldDB" id="A0A5B7D112"/>
<name>A0A5B7D112_PORTR</name>
<protein>
    <submittedName>
        <fullName evidence="2">Uncharacterized protein</fullName>
    </submittedName>
</protein>
<sequence length="84" mass="9174">MGPEEASTEQLAFGNQMLKQIMEDNAVSTKIFIETLQPRTPKAFYFSPPHRPGTGHRTGALVPHNKSSLVPVSNHPLTGLQGVH</sequence>
<dbReference type="Proteomes" id="UP000324222">
    <property type="component" value="Unassembled WGS sequence"/>
</dbReference>
<reference evidence="2 3" key="1">
    <citation type="submission" date="2019-05" db="EMBL/GenBank/DDBJ databases">
        <title>Another draft genome of Portunus trituberculatus and its Hox gene families provides insights of decapod evolution.</title>
        <authorList>
            <person name="Jeong J.-H."/>
            <person name="Song I."/>
            <person name="Kim S."/>
            <person name="Choi T."/>
            <person name="Kim D."/>
            <person name="Ryu S."/>
            <person name="Kim W."/>
        </authorList>
    </citation>
    <scope>NUCLEOTIDE SEQUENCE [LARGE SCALE GENOMIC DNA]</scope>
    <source>
        <tissue evidence="2">Muscle</tissue>
    </source>
</reference>
<gene>
    <name evidence="2" type="ORF">E2C01_006932</name>
</gene>
<proteinExistence type="predicted"/>
<evidence type="ECO:0000313" key="3">
    <source>
        <dbReference type="Proteomes" id="UP000324222"/>
    </source>
</evidence>
<evidence type="ECO:0000256" key="1">
    <source>
        <dbReference type="SAM" id="MobiDB-lite"/>
    </source>
</evidence>
<feature type="region of interest" description="Disordered" evidence="1">
    <location>
        <begin position="43"/>
        <end position="84"/>
    </location>
</feature>
<organism evidence="2 3">
    <name type="scientific">Portunus trituberculatus</name>
    <name type="common">Swimming crab</name>
    <name type="synonym">Neptunus trituberculatus</name>
    <dbReference type="NCBI Taxonomy" id="210409"/>
    <lineage>
        <taxon>Eukaryota</taxon>
        <taxon>Metazoa</taxon>
        <taxon>Ecdysozoa</taxon>
        <taxon>Arthropoda</taxon>
        <taxon>Crustacea</taxon>
        <taxon>Multicrustacea</taxon>
        <taxon>Malacostraca</taxon>
        <taxon>Eumalacostraca</taxon>
        <taxon>Eucarida</taxon>
        <taxon>Decapoda</taxon>
        <taxon>Pleocyemata</taxon>
        <taxon>Brachyura</taxon>
        <taxon>Eubrachyura</taxon>
        <taxon>Portunoidea</taxon>
        <taxon>Portunidae</taxon>
        <taxon>Portuninae</taxon>
        <taxon>Portunus</taxon>
    </lineage>
</organism>
<dbReference type="EMBL" id="VSRR010000333">
    <property type="protein sequence ID" value="MPC14176.1"/>
    <property type="molecule type" value="Genomic_DNA"/>
</dbReference>
<keyword evidence="3" id="KW-1185">Reference proteome</keyword>
<comment type="caution">
    <text evidence="2">The sequence shown here is derived from an EMBL/GenBank/DDBJ whole genome shotgun (WGS) entry which is preliminary data.</text>
</comment>